<dbReference type="InterPro" id="IPR036640">
    <property type="entry name" value="ABC1_TM_sf"/>
</dbReference>
<evidence type="ECO:0000256" key="4">
    <source>
        <dbReference type="ARBA" id="ARBA00023136"/>
    </source>
</evidence>
<dbReference type="PANTHER" id="PTHR43394">
    <property type="entry name" value="ATP-DEPENDENT PERMEASE MDL1, MITOCHONDRIAL"/>
    <property type="match status" value="1"/>
</dbReference>
<evidence type="ECO:0000313" key="8">
    <source>
        <dbReference type="Proteomes" id="UP000001542"/>
    </source>
</evidence>
<feature type="domain" description="ABC transmembrane type-1" evidence="6">
    <location>
        <begin position="43"/>
        <end position="202"/>
    </location>
</feature>
<evidence type="ECO:0000256" key="2">
    <source>
        <dbReference type="ARBA" id="ARBA00022692"/>
    </source>
</evidence>
<dbReference type="SMR" id="A2G1W8"/>
<comment type="subcellular location">
    <subcellularLocation>
        <location evidence="1">Membrane</location>
        <topology evidence="1">Multi-pass membrane protein</topology>
    </subcellularLocation>
</comment>
<dbReference type="KEGG" id="tva:4746506"/>
<dbReference type="PANTHER" id="PTHR43394:SF1">
    <property type="entry name" value="ATP-BINDING CASSETTE SUB-FAMILY B MEMBER 10, MITOCHONDRIAL"/>
    <property type="match status" value="1"/>
</dbReference>
<feature type="transmembrane region" description="Helical" evidence="5">
    <location>
        <begin position="175"/>
        <end position="202"/>
    </location>
</feature>
<protein>
    <submittedName>
        <fullName evidence="7">ABC transporter AbcB-related protein</fullName>
    </submittedName>
</protein>
<dbReference type="Pfam" id="PF00664">
    <property type="entry name" value="ABC_membrane"/>
    <property type="match status" value="1"/>
</dbReference>
<evidence type="ECO:0000259" key="6">
    <source>
        <dbReference type="PROSITE" id="PS50929"/>
    </source>
</evidence>
<sequence>MPPRTAVFRSQGSQDGEDVKNVKTTGFEMFKTLKYFRYKTILFLTFLFSMLMGAITVVMMIYMGDLTSSFGSDPTKTIPELMTPFILKMTWWNIAQVVVMAIAMAFRSFATPTINLDLRRALFTSLMNQPIEYFDKTSAGVLVSRLSEDVTLVRETYIDKTCTVLQGLTQAVMGVIMAFVNSALVSLIILVAIPIILITFWLGETFVDS</sequence>
<feature type="transmembrane region" description="Helical" evidence="5">
    <location>
        <begin position="41"/>
        <end position="63"/>
    </location>
</feature>
<keyword evidence="2 5" id="KW-0812">Transmembrane</keyword>
<dbReference type="Proteomes" id="UP000001542">
    <property type="component" value="Unassembled WGS sequence"/>
</dbReference>
<organism evidence="7 8">
    <name type="scientific">Trichomonas vaginalis (strain ATCC PRA-98 / G3)</name>
    <dbReference type="NCBI Taxonomy" id="412133"/>
    <lineage>
        <taxon>Eukaryota</taxon>
        <taxon>Metamonada</taxon>
        <taxon>Parabasalia</taxon>
        <taxon>Trichomonadida</taxon>
        <taxon>Trichomonadidae</taxon>
        <taxon>Trichomonas</taxon>
    </lineage>
</organism>
<reference evidence="7" key="1">
    <citation type="submission" date="2006-10" db="EMBL/GenBank/DDBJ databases">
        <authorList>
            <person name="Amadeo P."/>
            <person name="Zhao Q."/>
            <person name="Wortman J."/>
            <person name="Fraser-Liggett C."/>
            <person name="Carlton J."/>
        </authorList>
    </citation>
    <scope>NUCLEOTIDE SEQUENCE</scope>
    <source>
        <strain evidence="7">G3</strain>
    </source>
</reference>
<dbReference type="GO" id="GO:0005524">
    <property type="term" value="F:ATP binding"/>
    <property type="evidence" value="ECO:0007669"/>
    <property type="project" value="InterPro"/>
</dbReference>
<dbReference type="Gene3D" id="1.20.1560.10">
    <property type="entry name" value="ABC transporter type 1, transmembrane domain"/>
    <property type="match status" value="1"/>
</dbReference>
<dbReference type="InterPro" id="IPR011527">
    <property type="entry name" value="ABC1_TM_dom"/>
</dbReference>
<feature type="transmembrane region" description="Helical" evidence="5">
    <location>
        <begin position="91"/>
        <end position="110"/>
    </location>
</feature>
<evidence type="ECO:0000256" key="1">
    <source>
        <dbReference type="ARBA" id="ARBA00004141"/>
    </source>
</evidence>
<reference evidence="7" key="2">
    <citation type="journal article" date="2007" name="Science">
        <title>Draft genome sequence of the sexually transmitted pathogen Trichomonas vaginalis.</title>
        <authorList>
            <person name="Carlton J.M."/>
            <person name="Hirt R.P."/>
            <person name="Silva J.C."/>
            <person name="Delcher A.L."/>
            <person name="Schatz M."/>
            <person name="Zhao Q."/>
            <person name="Wortman J.R."/>
            <person name="Bidwell S.L."/>
            <person name="Alsmark U.C.M."/>
            <person name="Besteiro S."/>
            <person name="Sicheritz-Ponten T."/>
            <person name="Noel C.J."/>
            <person name="Dacks J.B."/>
            <person name="Foster P.G."/>
            <person name="Simillion C."/>
            <person name="Van de Peer Y."/>
            <person name="Miranda-Saavedra D."/>
            <person name="Barton G.J."/>
            <person name="Westrop G.D."/>
            <person name="Mueller S."/>
            <person name="Dessi D."/>
            <person name="Fiori P.L."/>
            <person name="Ren Q."/>
            <person name="Paulsen I."/>
            <person name="Zhang H."/>
            <person name="Bastida-Corcuera F.D."/>
            <person name="Simoes-Barbosa A."/>
            <person name="Brown M.T."/>
            <person name="Hayes R.D."/>
            <person name="Mukherjee M."/>
            <person name="Okumura C.Y."/>
            <person name="Schneider R."/>
            <person name="Smith A.J."/>
            <person name="Vanacova S."/>
            <person name="Villalvazo M."/>
            <person name="Haas B.J."/>
            <person name="Pertea M."/>
            <person name="Feldblyum T.V."/>
            <person name="Utterback T.R."/>
            <person name="Shu C.L."/>
            <person name="Osoegawa K."/>
            <person name="de Jong P.J."/>
            <person name="Hrdy I."/>
            <person name="Horvathova L."/>
            <person name="Zubacova Z."/>
            <person name="Dolezal P."/>
            <person name="Malik S.B."/>
            <person name="Logsdon J.M. Jr."/>
            <person name="Henze K."/>
            <person name="Gupta A."/>
            <person name="Wang C.C."/>
            <person name="Dunne R.L."/>
            <person name="Upcroft J.A."/>
            <person name="Upcroft P."/>
            <person name="White O."/>
            <person name="Salzberg S.L."/>
            <person name="Tang P."/>
            <person name="Chiu C.-H."/>
            <person name="Lee Y.-S."/>
            <person name="Embley T.M."/>
            <person name="Coombs G.H."/>
            <person name="Mottram J.C."/>
            <person name="Tachezy J."/>
            <person name="Fraser-Liggett C.M."/>
            <person name="Johnson P.J."/>
        </authorList>
    </citation>
    <scope>NUCLEOTIDE SEQUENCE [LARGE SCALE GENOMIC DNA]</scope>
    <source>
        <strain evidence="7">G3</strain>
    </source>
</reference>
<dbReference type="VEuPathDB" id="TrichDB:TVAG_049010"/>
<keyword evidence="8" id="KW-1185">Reference proteome</keyword>
<evidence type="ECO:0000256" key="3">
    <source>
        <dbReference type="ARBA" id="ARBA00022989"/>
    </source>
</evidence>
<dbReference type="OrthoDB" id="6500128at2759"/>
<evidence type="ECO:0000256" key="5">
    <source>
        <dbReference type="SAM" id="Phobius"/>
    </source>
</evidence>
<dbReference type="RefSeq" id="XP_001301777.1">
    <property type="nucleotide sequence ID" value="XM_001301776.1"/>
</dbReference>
<dbReference type="InterPro" id="IPR039421">
    <property type="entry name" value="Type_1_exporter"/>
</dbReference>
<dbReference type="STRING" id="5722.A2G1W8"/>
<keyword evidence="4 5" id="KW-0472">Membrane</keyword>
<dbReference type="EMBL" id="DS114259">
    <property type="protein sequence ID" value="EAX88847.1"/>
    <property type="molecule type" value="Genomic_DNA"/>
</dbReference>
<dbReference type="GO" id="GO:0016020">
    <property type="term" value="C:membrane"/>
    <property type="evidence" value="ECO:0007669"/>
    <property type="project" value="UniProtKB-SubCell"/>
</dbReference>
<dbReference type="PROSITE" id="PS50929">
    <property type="entry name" value="ABC_TM1F"/>
    <property type="match status" value="1"/>
</dbReference>
<accession>A2G1W8</accession>
<dbReference type="SUPFAM" id="SSF90123">
    <property type="entry name" value="ABC transporter transmembrane region"/>
    <property type="match status" value="1"/>
</dbReference>
<dbReference type="AlphaFoldDB" id="A2G1W8"/>
<dbReference type="VEuPathDB" id="TrichDB:TVAGG3_0478530"/>
<proteinExistence type="predicted"/>
<evidence type="ECO:0000313" key="7">
    <source>
        <dbReference type="EMBL" id="EAX88847.1"/>
    </source>
</evidence>
<dbReference type="InParanoid" id="A2G1W8"/>
<dbReference type="GO" id="GO:0140359">
    <property type="term" value="F:ABC-type transporter activity"/>
    <property type="evidence" value="ECO:0007669"/>
    <property type="project" value="InterPro"/>
</dbReference>
<name>A2G1W8_TRIV3</name>
<keyword evidence="3 5" id="KW-1133">Transmembrane helix</keyword>
<gene>
    <name evidence="7" type="ORF">TVAG_049010</name>
</gene>